<feature type="transmembrane region" description="Helical" evidence="1">
    <location>
        <begin position="94"/>
        <end position="117"/>
    </location>
</feature>
<keyword evidence="1" id="KW-0812">Transmembrane</keyword>
<feature type="transmembrane region" description="Helical" evidence="1">
    <location>
        <begin position="443"/>
        <end position="472"/>
    </location>
</feature>
<evidence type="ECO:0000256" key="2">
    <source>
        <dbReference type="SAM" id="SignalP"/>
    </source>
</evidence>
<name>A0A2H3DUG6_ARMGA</name>
<evidence type="ECO:0000313" key="4">
    <source>
        <dbReference type="Proteomes" id="UP000217790"/>
    </source>
</evidence>
<feature type="transmembrane region" description="Helical" evidence="1">
    <location>
        <begin position="264"/>
        <end position="287"/>
    </location>
</feature>
<keyword evidence="2" id="KW-0732">Signal</keyword>
<feature type="transmembrane region" description="Helical" evidence="1">
    <location>
        <begin position="55"/>
        <end position="74"/>
    </location>
</feature>
<dbReference type="EMBL" id="KZ293649">
    <property type="protein sequence ID" value="PBK97514.1"/>
    <property type="molecule type" value="Genomic_DNA"/>
</dbReference>
<dbReference type="PANTHER" id="PTHR35043:SF7">
    <property type="entry name" value="TRANSCRIPTION FACTOR DOMAIN-CONTAINING PROTEIN"/>
    <property type="match status" value="1"/>
</dbReference>
<dbReference type="InParanoid" id="A0A2H3DUG6"/>
<keyword evidence="1" id="KW-1133">Transmembrane helix</keyword>
<dbReference type="Proteomes" id="UP000217790">
    <property type="component" value="Unassembled WGS sequence"/>
</dbReference>
<evidence type="ECO:0000313" key="3">
    <source>
        <dbReference type="EMBL" id="PBK97514.1"/>
    </source>
</evidence>
<proteinExistence type="predicted"/>
<feature type="signal peptide" evidence="2">
    <location>
        <begin position="1"/>
        <end position="28"/>
    </location>
</feature>
<evidence type="ECO:0000256" key="1">
    <source>
        <dbReference type="SAM" id="Phobius"/>
    </source>
</evidence>
<gene>
    <name evidence="3" type="ORF">ARMGADRAFT_641485</name>
</gene>
<dbReference type="OrthoDB" id="9451547at2759"/>
<protein>
    <submittedName>
        <fullName evidence="3">Uncharacterized protein</fullName>
    </submittedName>
</protein>
<reference evidence="4" key="1">
    <citation type="journal article" date="2017" name="Nat. Ecol. Evol.">
        <title>Genome expansion and lineage-specific genetic innovations in the forest pathogenic fungi Armillaria.</title>
        <authorList>
            <person name="Sipos G."/>
            <person name="Prasanna A.N."/>
            <person name="Walter M.C."/>
            <person name="O'Connor E."/>
            <person name="Balint B."/>
            <person name="Krizsan K."/>
            <person name="Kiss B."/>
            <person name="Hess J."/>
            <person name="Varga T."/>
            <person name="Slot J."/>
            <person name="Riley R."/>
            <person name="Boka B."/>
            <person name="Rigling D."/>
            <person name="Barry K."/>
            <person name="Lee J."/>
            <person name="Mihaltcheva S."/>
            <person name="LaButti K."/>
            <person name="Lipzen A."/>
            <person name="Waldron R."/>
            <person name="Moloney N.M."/>
            <person name="Sperisen C."/>
            <person name="Kredics L."/>
            <person name="Vagvoelgyi C."/>
            <person name="Patrignani A."/>
            <person name="Fitzpatrick D."/>
            <person name="Nagy I."/>
            <person name="Doyle S."/>
            <person name="Anderson J.B."/>
            <person name="Grigoriev I.V."/>
            <person name="Gueldener U."/>
            <person name="Muensterkoetter M."/>
            <person name="Nagy L.G."/>
        </authorList>
    </citation>
    <scope>NUCLEOTIDE SEQUENCE [LARGE SCALE GENOMIC DNA]</scope>
    <source>
        <strain evidence="4">Ar21-2</strain>
    </source>
</reference>
<feature type="transmembrane region" description="Helical" evidence="1">
    <location>
        <begin position="406"/>
        <end position="431"/>
    </location>
</feature>
<dbReference type="OMA" id="EDSEMIH"/>
<sequence>MQPLQLAMKSHIIAFFLPLLLHFQLVLGTPTILDTEGASQDPRSTDPCPSDRRSLWNIIVVCLTTIYLSTWTAIHPNVPGDRLTTRKRAWFFLFLRRLQLMVMAIVIPEVTVAWAAAQFIDAWNIRHPETDLYTYVFRWFQRKKDIPEPRLNWEHAFGIVMGLFYCGGSSSGQDSVSTHEDFIYLLTPEDLNTKKLSRPDDGALEDSEMIHNIDITAKVLQELKNIRDDSIKDRSKSDITTKAITVIQLIWFITQCIGRHAQNLPVTLLEISTLAIATLSIILSLLWMNKPCDIQTHTGVPVETHSRHADVNIERTFTNLLEGTPAHTIGHWLSLFCNKIKEIFDFLLVFSSNSPQTRWNGILDYASSTPKRGDTIVKRFIIVSLIGALFGAIHCTAFAFDFPSQFAAILWQFAAVSGTVLPVPIIFYLASVTDCFFIVRASLAHWAILFLGFLLVSMYLVCRAILIILPFYQLAYLPDEAFCTVEWSTLIPHVS</sequence>
<dbReference type="STRING" id="47427.A0A2H3DUG6"/>
<feature type="transmembrane region" description="Helical" evidence="1">
    <location>
        <begin position="380"/>
        <end position="400"/>
    </location>
</feature>
<accession>A0A2H3DUG6</accession>
<keyword evidence="4" id="KW-1185">Reference proteome</keyword>
<feature type="chain" id="PRO_5013971157" evidence="2">
    <location>
        <begin position="29"/>
        <end position="495"/>
    </location>
</feature>
<dbReference type="PANTHER" id="PTHR35043">
    <property type="entry name" value="TRANSCRIPTION FACTOR DOMAIN-CONTAINING PROTEIN"/>
    <property type="match status" value="1"/>
</dbReference>
<organism evidence="3 4">
    <name type="scientific">Armillaria gallica</name>
    <name type="common">Bulbous honey fungus</name>
    <name type="synonym">Armillaria bulbosa</name>
    <dbReference type="NCBI Taxonomy" id="47427"/>
    <lineage>
        <taxon>Eukaryota</taxon>
        <taxon>Fungi</taxon>
        <taxon>Dikarya</taxon>
        <taxon>Basidiomycota</taxon>
        <taxon>Agaricomycotina</taxon>
        <taxon>Agaricomycetes</taxon>
        <taxon>Agaricomycetidae</taxon>
        <taxon>Agaricales</taxon>
        <taxon>Marasmiineae</taxon>
        <taxon>Physalacriaceae</taxon>
        <taxon>Armillaria</taxon>
    </lineage>
</organism>
<keyword evidence="1" id="KW-0472">Membrane</keyword>
<dbReference type="AlphaFoldDB" id="A0A2H3DUG6"/>